<keyword evidence="2" id="KW-1185">Reference proteome</keyword>
<comment type="caution">
    <text evidence="1">The sequence shown here is derived from an EMBL/GenBank/DDBJ whole genome shotgun (WGS) entry which is preliminary data.</text>
</comment>
<dbReference type="Proteomes" id="UP001142153">
    <property type="component" value="Unassembled WGS sequence"/>
</dbReference>
<accession>A0ABT4PRS6</accession>
<evidence type="ECO:0000313" key="2">
    <source>
        <dbReference type="Proteomes" id="UP001142153"/>
    </source>
</evidence>
<dbReference type="EMBL" id="JAPZPY010000003">
    <property type="protein sequence ID" value="MCZ8379270.1"/>
    <property type="molecule type" value="Genomic_DNA"/>
</dbReference>
<proteinExistence type="predicted"/>
<dbReference type="InterPro" id="IPR029063">
    <property type="entry name" value="SAM-dependent_MTases_sf"/>
</dbReference>
<dbReference type="RefSeq" id="WP_269893973.1">
    <property type="nucleotide sequence ID" value="NZ_JAPZPY010000003.1"/>
</dbReference>
<protein>
    <recommendedName>
        <fullName evidence="3">Class I SAM-dependent methyltransferase</fullName>
    </recommendedName>
</protein>
<evidence type="ECO:0000313" key="1">
    <source>
        <dbReference type="EMBL" id="MCZ8379270.1"/>
    </source>
</evidence>
<name>A0ABT4PRS6_9MYCO</name>
<reference evidence="1" key="1">
    <citation type="submission" date="2022-12" db="EMBL/GenBank/DDBJ databases">
        <authorList>
            <person name="Deng Y."/>
            <person name="Zhang Y.-Q."/>
        </authorList>
    </citation>
    <scope>NUCLEOTIDE SEQUENCE</scope>
    <source>
        <strain evidence="1">CPCC 205372</strain>
    </source>
</reference>
<gene>
    <name evidence="1" type="ORF">O6P37_10380</name>
</gene>
<sequence>MSNLAGSVKEGLSRRIGPAGIGRLEYFLRPSLRAGWGGPLNGQEGRRRICTDVIEALAARVIVETGTFRGNTTEWFATFGVPVHSVEAEPRQYAYARLRLRGVSDRVHVTLGDSRLFLKQLASDPTVPKVNAFFYLDAHWNADLPLADEIETIMSTWTRSVIMIDDFAVPGDSYAYDDYGPGAVLDSRYLDSLSRPDLPRFYPSLPAYRETGMKRGCVVLCNDSETENKLDALTSLRRG</sequence>
<evidence type="ECO:0008006" key="3">
    <source>
        <dbReference type="Google" id="ProtNLM"/>
    </source>
</evidence>
<dbReference type="SUPFAM" id="SSF53335">
    <property type="entry name" value="S-adenosyl-L-methionine-dependent methyltransferases"/>
    <property type="match status" value="1"/>
</dbReference>
<organism evidence="1 2">
    <name type="scientific">Mycobacterium hippophais</name>
    <dbReference type="NCBI Taxonomy" id="3016340"/>
    <lineage>
        <taxon>Bacteria</taxon>
        <taxon>Bacillati</taxon>
        <taxon>Actinomycetota</taxon>
        <taxon>Actinomycetes</taxon>
        <taxon>Mycobacteriales</taxon>
        <taxon>Mycobacteriaceae</taxon>
        <taxon>Mycobacterium</taxon>
    </lineage>
</organism>
<dbReference type="Gene3D" id="3.40.50.150">
    <property type="entry name" value="Vaccinia Virus protein VP39"/>
    <property type="match status" value="1"/>
</dbReference>